<accession>A0A5E8HHX9</accession>
<evidence type="ECO:0000313" key="2">
    <source>
        <dbReference type="Proteomes" id="UP000013996"/>
    </source>
</evidence>
<organism evidence="1 2">
    <name type="scientific">Leptospira yanagawae serovar Saopaulo str. Sao Paulo = ATCC 700523</name>
    <dbReference type="NCBI Taxonomy" id="1249483"/>
    <lineage>
        <taxon>Bacteria</taxon>
        <taxon>Pseudomonadati</taxon>
        <taxon>Spirochaetota</taxon>
        <taxon>Spirochaetia</taxon>
        <taxon>Leptospirales</taxon>
        <taxon>Leptospiraceae</taxon>
        <taxon>Leptospira</taxon>
    </lineage>
</organism>
<dbReference type="AlphaFoldDB" id="A0A5E8HHX9"/>
<protein>
    <submittedName>
        <fullName evidence="1">Uncharacterized protein</fullName>
    </submittedName>
</protein>
<comment type="caution">
    <text evidence="1">The sequence shown here is derived from an EMBL/GenBank/DDBJ whole genome shotgun (WGS) entry which is preliminary data.</text>
</comment>
<sequence length="51" mass="6101">MTISYESFHLFLFLKIISNQSMYLFDTVSRLYIKKDTISGIRNINIRMKPI</sequence>
<proteinExistence type="predicted"/>
<dbReference type="EMBL" id="AOGX02000008">
    <property type="protein sequence ID" value="EOQ90552.1"/>
    <property type="molecule type" value="Genomic_DNA"/>
</dbReference>
<gene>
    <name evidence="1" type="ORF">LEP1GSC202_3841</name>
</gene>
<reference evidence="1 2" key="1">
    <citation type="submission" date="2013-04" db="EMBL/GenBank/DDBJ databases">
        <authorList>
            <person name="Harkins D.M."/>
            <person name="Durkin A.S."/>
            <person name="Brinkac L.M."/>
            <person name="Haft D.H."/>
            <person name="Selengut J.D."/>
            <person name="Sanka R."/>
            <person name="DePew J."/>
            <person name="Purushe J."/>
            <person name="Hartskeerl R.A."/>
            <person name="Ahmed A."/>
            <person name="van der Linden H."/>
            <person name="Goris M.G.A."/>
            <person name="Vinetz J.M."/>
            <person name="Sutton G.G."/>
            <person name="Nierman W.C."/>
            <person name="Fouts D.E."/>
        </authorList>
    </citation>
    <scope>NUCLEOTIDE SEQUENCE [LARGE SCALE GENOMIC DNA]</scope>
    <source>
        <strain evidence="1 2">Sao Paulo</strain>
    </source>
</reference>
<evidence type="ECO:0000313" key="1">
    <source>
        <dbReference type="EMBL" id="EOQ90552.1"/>
    </source>
</evidence>
<name>A0A5E8HHX9_9LEPT</name>
<dbReference type="Proteomes" id="UP000013996">
    <property type="component" value="Unassembled WGS sequence"/>
</dbReference>